<dbReference type="Proteomes" id="UP000029448">
    <property type="component" value="Unassembled WGS sequence"/>
</dbReference>
<name>A0A094ZE65_9PROT</name>
<comment type="caution">
    <text evidence="1">The sequence shown here is derived from an EMBL/GenBank/DDBJ whole genome shotgun (WGS) entry which is preliminary data.</text>
</comment>
<keyword evidence="2" id="KW-1185">Reference proteome</keyword>
<organism evidence="1 2">
    <name type="scientific">Acetobacter tropicalis</name>
    <dbReference type="NCBI Taxonomy" id="104102"/>
    <lineage>
        <taxon>Bacteria</taxon>
        <taxon>Pseudomonadati</taxon>
        <taxon>Pseudomonadota</taxon>
        <taxon>Alphaproteobacteria</taxon>
        <taxon>Acetobacterales</taxon>
        <taxon>Acetobacteraceae</taxon>
        <taxon>Acetobacter</taxon>
    </lineage>
</organism>
<reference evidence="1 2" key="1">
    <citation type="submission" date="2014-06" db="EMBL/GenBank/DDBJ databases">
        <title>Functional and comparative genomic analyses of the Drosophila gut microbiota identify candidate symbiosis factors.</title>
        <authorList>
            <person name="Newell P.D."/>
            <person name="Chaston J.M."/>
            <person name="Douglas A.E."/>
        </authorList>
    </citation>
    <scope>NUCLEOTIDE SEQUENCE [LARGE SCALE GENOMIC DNA]</scope>
    <source>
        <strain evidence="1 2">DmCS_006</strain>
    </source>
</reference>
<dbReference type="EMBL" id="JOKM01000106">
    <property type="protein sequence ID" value="KGB20916.1"/>
    <property type="molecule type" value="Genomic_DNA"/>
</dbReference>
<accession>A0A094ZE65</accession>
<evidence type="ECO:0000313" key="1">
    <source>
        <dbReference type="EMBL" id="KGB20916.1"/>
    </source>
</evidence>
<proteinExistence type="predicted"/>
<dbReference type="PATRIC" id="fig|104102.7.peg.3235"/>
<sequence>MPALSRQTFLQWFKEYIPQIVSKMTLPYGISDFITVRNAPRAPVLPLSDLRLIVKEPFL</sequence>
<evidence type="ECO:0000313" key="2">
    <source>
        <dbReference type="Proteomes" id="UP000029448"/>
    </source>
</evidence>
<gene>
    <name evidence="1" type="ORF">AtDm6_3281</name>
</gene>
<protein>
    <submittedName>
        <fullName evidence="1">Uncharacterized protein</fullName>
    </submittedName>
</protein>
<dbReference type="STRING" id="104102.AtDm6_3281"/>
<dbReference type="AlphaFoldDB" id="A0A094ZE65"/>